<dbReference type="InterPro" id="IPR017972">
    <property type="entry name" value="Cyt_P450_CS"/>
</dbReference>
<dbReference type="InterPro" id="IPR036396">
    <property type="entry name" value="Cyt_P450_sf"/>
</dbReference>
<dbReference type="RefSeq" id="WP_280030559.1">
    <property type="nucleotide sequence ID" value="NZ_JAOCAP010000042.1"/>
</dbReference>
<sequence length="188" mass="20595">SYLVSRKPGAVQTDVAVMAASILSGGGETTQALTGSLFYMLANNPSELKNIISNNKLITPTLNEVARLESPLQFSQRYVMKDTVVNDFTVKKGERLLLCLGSANRDESVFGDSANSFGIRRTNTSILTFGRGARHCIGSSLAKLLAEAVLLTFLEKNKHIKIENKLTVWQTESALMRCLETLIVKNNN</sequence>
<dbReference type="PROSITE" id="PS00086">
    <property type="entry name" value="CYTOCHROME_P450"/>
    <property type="match status" value="1"/>
</dbReference>
<dbReference type="Proteomes" id="UP001158416">
    <property type="component" value="Unassembled WGS sequence"/>
</dbReference>
<organism evidence="4 5">
    <name type="scientific">Enterobacter bugandensis</name>
    <dbReference type="NCBI Taxonomy" id="881260"/>
    <lineage>
        <taxon>Bacteria</taxon>
        <taxon>Pseudomonadati</taxon>
        <taxon>Pseudomonadota</taxon>
        <taxon>Gammaproteobacteria</taxon>
        <taxon>Enterobacterales</taxon>
        <taxon>Enterobacteriaceae</taxon>
        <taxon>Enterobacter</taxon>
    </lineage>
</organism>
<dbReference type="GO" id="GO:0005506">
    <property type="term" value="F:iron ion binding"/>
    <property type="evidence" value="ECO:0007669"/>
    <property type="project" value="InterPro"/>
</dbReference>
<keyword evidence="3" id="KW-0560">Oxidoreductase</keyword>
<dbReference type="PANTHER" id="PTHR46696:SF1">
    <property type="entry name" value="CYTOCHROME P450 YJIB-RELATED"/>
    <property type="match status" value="1"/>
</dbReference>
<reference evidence="4" key="1">
    <citation type="submission" date="2022-09" db="EMBL/GenBank/DDBJ databases">
        <title>Intensive care unit water sources are persistently colonized with multi-drug resistant bacteria and are the site of extensive horizontal gene transfer of antibiotic resistance genes.</title>
        <authorList>
            <person name="Diorio-Toth L."/>
        </authorList>
    </citation>
    <scope>NUCLEOTIDE SEQUENCE</scope>
    <source>
        <strain evidence="4">GD03936</strain>
    </source>
</reference>
<evidence type="ECO:0000313" key="5">
    <source>
        <dbReference type="Proteomes" id="UP001158416"/>
    </source>
</evidence>
<evidence type="ECO:0000256" key="1">
    <source>
        <dbReference type="ARBA" id="ARBA00001971"/>
    </source>
</evidence>
<dbReference type="GO" id="GO:0004497">
    <property type="term" value="F:monooxygenase activity"/>
    <property type="evidence" value="ECO:0007669"/>
    <property type="project" value="UniProtKB-KW"/>
</dbReference>
<dbReference type="PRINTS" id="PR00359">
    <property type="entry name" value="BP450"/>
</dbReference>
<name>A0AA42TM46_9ENTR</name>
<dbReference type="GO" id="GO:0016705">
    <property type="term" value="F:oxidoreductase activity, acting on paired donors, with incorporation or reduction of molecular oxygen"/>
    <property type="evidence" value="ECO:0007669"/>
    <property type="project" value="InterPro"/>
</dbReference>
<dbReference type="SUPFAM" id="SSF48264">
    <property type="entry name" value="Cytochrome P450"/>
    <property type="match status" value="1"/>
</dbReference>
<comment type="cofactor">
    <cofactor evidence="1">
        <name>heme</name>
        <dbReference type="ChEBI" id="CHEBI:30413"/>
    </cofactor>
</comment>
<keyword evidence="3" id="KW-0349">Heme</keyword>
<dbReference type="InterPro" id="IPR001128">
    <property type="entry name" value="Cyt_P450"/>
</dbReference>
<keyword evidence="3" id="KW-0503">Monooxygenase</keyword>
<feature type="non-terminal residue" evidence="4">
    <location>
        <position position="1"/>
    </location>
</feature>
<evidence type="ECO:0000313" key="4">
    <source>
        <dbReference type="EMBL" id="MDH1321571.1"/>
    </source>
</evidence>
<protein>
    <submittedName>
        <fullName evidence="4">Cytochrome P450</fullName>
    </submittedName>
</protein>
<accession>A0AA42TM46</accession>
<dbReference type="InterPro" id="IPR002397">
    <property type="entry name" value="Cyt_P450_B"/>
</dbReference>
<comment type="similarity">
    <text evidence="2 3">Belongs to the cytochrome P450 family.</text>
</comment>
<evidence type="ECO:0000256" key="3">
    <source>
        <dbReference type="RuleBase" id="RU000461"/>
    </source>
</evidence>
<keyword evidence="3" id="KW-0479">Metal-binding</keyword>
<proteinExistence type="inferred from homology"/>
<dbReference type="GO" id="GO:0020037">
    <property type="term" value="F:heme binding"/>
    <property type="evidence" value="ECO:0007669"/>
    <property type="project" value="InterPro"/>
</dbReference>
<comment type="caution">
    <text evidence="4">The sequence shown here is derived from an EMBL/GenBank/DDBJ whole genome shotgun (WGS) entry which is preliminary data.</text>
</comment>
<keyword evidence="3" id="KW-0408">Iron</keyword>
<evidence type="ECO:0000256" key="2">
    <source>
        <dbReference type="ARBA" id="ARBA00010617"/>
    </source>
</evidence>
<dbReference type="Gene3D" id="1.10.630.10">
    <property type="entry name" value="Cytochrome P450"/>
    <property type="match status" value="1"/>
</dbReference>
<gene>
    <name evidence="4" type="ORF">N5C39_24805</name>
</gene>
<dbReference type="PANTHER" id="PTHR46696">
    <property type="entry name" value="P450, PUTATIVE (EUROFUNG)-RELATED"/>
    <property type="match status" value="1"/>
</dbReference>
<dbReference type="EMBL" id="JAOCAP010000042">
    <property type="protein sequence ID" value="MDH1321571.1"/>
    <property type="molecule type" value="Genomic_DNA"/>
</dbReference>
<dbReference type="AlphaFoldDB" id="A0AA42TM46"/>
<dbReference type="Pfam" id="PF00067">
    <property type="entry name" value="p450"/>
    <property type="match status" value="1"/>
</dbReference>